<sequence length="60" mass="6397">MTGLSGFGSLHHLQLHFPNRAAVAPALKMRSTEAKWLTFAPEAGAVMQLPETAAVPAQKI</sequence>
<accession>A0A090FNT2</accession>
<evidence type="ECO:0000313" key="2">
    <source>
        <dbReference type="Proteomes" id="UP000046373"/>
    </source>
</evidence>
<reference evidence="1 2" key="1">
    <citation type="submission" date="2014-08" db="EMBL/GenBank/DDBJ databases">
        <authorList>
            <person name="Moulin Lionel"/>
        </authorList>
    </citation>
    <scope>NUCLEOTIDE SEQUENCE [LARGE SCALE GENOMIC DNA]</scope>
</reference>
<protein>
    <submittedName>
        <fullName evidence="1">Uncharacterized protein</fullName>
    </submittedName>
</protein>
<proteinExistence type="predicted"/>
<name>A0A090FNT2_MESPL</name>
<dbReference type="AlphaFoldDB" id="A0A090FNT2"/>
<gene>
    <name evidence="1" type="ORF">MPLDJ20_70247</name>
</gene>
<dbReference type="Proteomes" id="UP000046373">
    <property type="component" value="Unassembled WGS sequence"/>
</dbReference>
<evidence type="ECO:0000313" key="1">
    <source>
        <dbReference type="EMBL" id="CDX45659.1"/>
    </source>
</evidence>
<dbReference type="EMBL" id="CCNB01000044">
    <property type="protein sequence ID" value="CDX45659.1"/>
    <property type="molecule type" value="Genomic_DNA"/>
</dbReference>
<organism evidence="1 2">
    <name type="scientific">Mesorhizobium plurifarium</name>
    <dbReference type="NCBI Taxonomy" id="69974"/>
    <lineage>
        <taxon>Bacteria</taxon>
        <taxon>Pseudomonadati</taxon>
        <taxon>Pseudomonadota</taxon>
        <taxon>Alphaproteobacteria</taxon>
        <taxon>Hyphomicrobiales</taxon>
        <taxon>Phyllobacteriaceae</taxon>
        <taxon>Mesorhizobium</taxon>
    </lineage>
</organism>